<dbReference type="OrthoDB" id="3798616at2"/>
<dbReference type="AlphaFoldDB" id="A0A5B2XDX5"/>
<dbReference type="SUPFAM" id="SSF52540">
    <property type="entry name" value="P-loop containing nucleoside triphosphate hydrolases"/>
    <property type="match status" value="1"/>
</dbReference>
<sequence>MTAPPWLELLDDTIRACAAHARPDLAQRLRRQRARLLDPALHILVIGESGQGKSQLINALVNAPVCPVGDDLTTTVPTFVRHAESPGATLVLDPAALTPRTATGALPALRRVPVPIDEIPRQVGRRSGAHRDAELVSAEIGIPRKLLAAGLVLIDTPASGHPHTRPAVDSLAALDQADAVLLVSDATHELSDTELTLLRRVAATCPNILVVLSKIDLSPRWRQVAERNRARLDSNGLPVTLVPASATLRLEATRTGDAALNQESGFPNLIGLLHQEMTGKPDVLARRSVAVVGGSALAQLVVTLREQQAASDSSPASAALADRGDVQRAIDELRRRSTRWQTMLADDMADLVSDVEHDMRDRTRKILREVDRVFDDADPVLSWDAFEDWLAEHLADAADTNFAWLVERSRWIADRLAQYFPGRPGGETSAARLVFPEDLTGGVGALERPRLERFTAGQKAFTALRNSYGGVLMFGLITSLAGMPLLNAISLGAGAAFGGKGIKDEADSRLKRRQAAAKAAAQRHVDDFFLAVSKDSRDTIRRVQRTLRDHFTALAEELQQALVEAATEARRAALTEAAQQERRQRQAQQGVAELVALHQRVQSLAGQQAAPQHHGSLEISA</sequence>
<dbReference type="Gene3D" id="3.40.50.300">
    <property type="entry name" value="P-loop containing nucleotide triphosphate hydrolases"/>
    <property type="match status" value="1"/>
</dbReference>
<dbReference type="InterPro" id="IPR027417">
    <property type="entry name" value="P-loop_NTPase"/>
</dbReference>
<evidence type="ECO:0000313" key="3">
    <source>
        <dbReference type="EMBL" id="KAA2261948.1"/>
    </source>
</evidence>
<evidence type="ECO:0000313" key="4">
    <source>
        <dbReference type="Proteomes" id="UP000323454"/>
    </source>
</evidence>
<dbReference type="InterPro" id="IPR045063">
    <property type="entry name" value="Dynamin_N"/>
</dbReference>
<keyword evidence="1" id="KW-0175">Coiled coil</keyword>
<dbReference type="Pfam" id="PF00350">
    <property type="entry name" value="Dynamin_N"/>
    <property type="match status" value="1"/>
</dbReference>
<proteinExistence type="predicted"/>
<keyword evidence="4" id="KW-1185">Reference proteome</keyword>
<dbReference type="Proteomes" id="UP000323454">
    <property type="component" value="Unassembled WGS sequence"/>
</dbReference>
<evidence type="ECO:0000256" key="1">
    <source>
        <dbReference type="SAM" id="Coils"/>
    </source>
</evidence>
<feature type="coiled-coil region" evidence="1">
    <location>
        <begin position="555"/>
        <end position="583"/>
    </location>
</feature>
<dbReference type="InterPro" id="IPR051943">
    <property type="entry name" value="TRAFAC_Dynamin-like_GTPase"/>
</dbReference>
<dbReference type="EMBL" id="VUOB01000023">
    <property type="protein sequence ID" value="KAA2261948.1"/>
    <property type="molecule type" value="Genomic_DNA"/>
</dbReference>
<evidence type="ECO:0000259" key="2">
    <source>
        <dbReference type="Pfam" id="PF00350"/>
    </source>
</evidence>
<gene>
    <name evidence="3" type="ORF">F0L68_14680</name>
</gene>
<organism evidence="3 4">
    <name type="scientific">Solihabitans fulvus</name>
    <dbReference type="NCBI Taxonomy" id="1892852"/>
    <lineage>
        <taxon>Bacteria</taxon>
        <taxon>Bacillati</taxon>
        <taxon>Actinomycetota</taxon>
        <taxon>Actinomycetes</taxon>
        <taxon>Pseudonocardiales</taxon>
        <taxon>Pseudonocardiaceae</taxon>
        <taxon>Solihabitans</taxon>
    </lineage>
</organism>
<dbReference type="PANTHER" id="PTHR43681">
    <property type="entry name" value="TRANSMEMBRANE GTPASE FZO"/>
    <property type="match status" value="1"/>
</dbReference>
<protein>
    <submittedName>
        <fullName evidence="3">GTP-binding protein</fullName>
    </submittedName>
</protein>
<comment type="caution">
    <text evidence="3">The sequence shown here is derived from an EMBL/GenBank/DDBJ whole genome shotgun (WGS) entry which is preliminary data.</text>
</comment>
<name>A0A5B2XDX5_9PSEU</name>
<feature type="domain" description="Dynamin N-terminal" evidence="2">
    <location>
        <begin position="43"/>
        <end position="214"/>
    </location>
</feature>
<dbReference type="RefSeq" id="WP_149850110.1">
    <property type="nucleotide sequence ID" value="NZ_VUOB01000023.1"/>
</dbReference>
<dbReference type="PANTHER" id="PTHR43681:SF1">
    <property type="entry name" value="SARCALUMENIN"/>
    <property type="match status" value="1"/>
</dbReference>
<reference evidence="3 4" key="2">
    <citation type="submission" date="2019-09" db="EMBL/GenBank/DDBJ databases">
        <authorList>
            <person name="Jin C."/>
        </authorList>
    </citation>
    <scope>NUCLEOTIDE SEQUENCE [LARGE SCALE GENOMIC DNA]</scope>
    <source>
        <strain evidence="3 4">AN110305</strain>
    </source>
</reference>
<reference evidence="3 4" key="1">
    <citation type="submission" date="2019-09" db="EMBL/GenBank/DDBJ databases">
        <title>Goodfellowia gen. nov., a new genus of the Pseudonocardineae related to Actinoalloteichus, containing Goodfellowia coeruleoviolacea gen. nov., comb. nov. gen. nov., comb. nov.</title>
        <authorList>
            <person name="Labeda D."/>
        </authorList>
    </citation>
    <scope>NUCLEOTIDE SEQUENCE [LARGE SCALE GENOMIC DNA]</scope>
    <source>
        <strain evidence="3 4">AN110305</strain>
    </source>
</reference>
<accession>A0A5B2XDX5</accession>